<dbReference type="PANTHER" id="PTHR43884">
    <property type="entry name" value="ACYL-COA DEHYDROGENASE"/>
    <property type="match status" value="1"/>
</dbReference>
<dbReference type="InterPro" id="IPR009075">
    <property type="entry name" value="AcylCo_DH/oxidase_C"/>
</dbReference>
<organism evidence="5 6">
    <name type="scientific">Microbacterium horticulturae</name>
    <dbReference type="NCBI Taxonomy" id="3028316"/>
    <lineage>
        <taxon>Bacteria</taxon>
        <taxon>Bacillati</taxon>
        <taxon>Actinomycetota</taxon>
        <taxon>Actinomycetes</taxon>
        <taxon>Micrococcales</taxon>
        <taxon>Microbacteriaceae</taxon>
        <taxon>Microbacterium</taxon>
    </lineage>
</organism>
<evidence type="ECO:0000259" key="4">
    <source>
        <dbReference type="Pfam" id="PF00441"/>
    </source>
</evidence>
<dbReference type="Proteomes" id="UP001214553">
    <property type="component" value="Chromosome"/>
</dbReference>
<dbReference type="PANTHER" id="PTHR43884:SF12">
    <property type="entry name" value="ISOVALERYL-COA DEHYDROGENASE, MITOCHONDRIAL-RELATED"/>
    <property type="match status" value="1"/>
</dbReference>
<sequence>MADVVRTLSQYCTSSALVLAMHTIEVFTLERFGETSLLSGLLDRVVSDQILLANATSEFPTPDGGAALIEDAGALRVDRSTIACSYGLDADVILTHVRRAPDAARDDRIYVVIPTARAEIEQTSTWDTLGLRGTCSNGLRIRSEIDVDAVFPTPWPTIMNSGFIQVRHILAGAAYVGIAEAALREAHAVVRREARRSVGTTPPSAARLAELLLEVEKLRGLLAGVASRFDELDRESRLDDIAYISSLRNLKVASTAVATEVATKSLQICGIQGIQRGGSMVIERIVRDAHAALVMFGNDGLLRQNAEVLIARKSI</sequence>
<dbReference type="EMBL" id="CP119108">
    <property type="protein sequence ID" value="WEG09175.1"/>
    <property type="molecule type" value="Genomic_DNA"/>
</dbReference>
<keyword evidence="6" id="KW-1185">Reference proteome</keyword>
<comment type="similarity">
    <text evidence="1">Belongs to the acyl-CoA dehydrogenase family.</text>
</comment>
<evidence type="ECO:0000313" key="5">
    <source>
        <dbReference type="EMBL" id="WEG09175.1"/>
    </source>
</evidence>
<evidence type="ECO:0000256" key="1">
    <source>
        <dbReference type="ARBA" id="ARBA00009347"/>
    </source>
</evidence>
<keyword evidence="2" id="KW-0285">Flavoprotein</keyword>
<name>A0ABY8BYA3_9MICO</name>
<dbReference type="Gene3D" id="2.40.110.10">
    <property type="entry name" value="Butyryl-CoA Dehydrogenase, subunit A, domain 2"/>
    <property type="match status" value="1"/>
</dbReference>
<dbReference type="Pfam" id="PF00441">
    <property type="entry name" value="Acyl-CoA_dh_1"/>
    <property type="match status" value="1"/>
</dbReference>
<dbReference type="SUPFAM" id="SSF56645">
    <property type="entry name" value="Acyl-CoA dehydrogenase NM domain-like"/>
    <property type="match status" value="1"/>
</dbReference>
<reference evidence="5 6" key="1">
    <citation type="submission" date="2023-03" db="EMBL/GenBank/DDBJ databases">
        <title>Genome sequence of Microbacterium sp. KACC 23027.</title>
        <authorList>
            <person name="Kim S."/>
            <person name="Heo J."/>
            <person name="Kwon S.-W."/>
        </authorList>
    </citation>
    <scope>NUCLEOTIDE SEQUENCE [LARGE SCALE GENOMIC DNA]</scope>
    <source>
        <strain evidence="5 6">KACC 23027</strain>
    </source>
</reference>
<feature type="domain" description="Acyl-CoA dehydrogenase/oxidase C-terminal" evidence="4">
    <location>
        <begin position="164"/>
        <end position="304"/>
    </location>
</feature>
<evidence type="ECO:0000256" key="3">
    <source>
        <dbReference type="ARBA" id="ARBA00022827"/>
    </source>
</evidence>
<keyword evidence="3" id="KW-0274">FAD</keyword>
<dbReference type="InterPro" id="IPR046373">
    <property type="entry name" value="Acyl-CoA_Oxase/DH_mid-dom_sf"/>
</dbReference>
<accession>A0ABY8BYA3</accession>
<dbReference type="InterPro" id="IPR009100">
    <property type="entry name" value="AcylCoA_DH/oxidase_NM_dom_sf"/>
</dbReference>
<dbReference type="Gene3D" id="1.20.140.10">
    <property type="entry name" value="Butyryl-CoA Dehydrogenase, subunit A, domain 3"/>
    <property type="match status" value="1"/>
</dbReference>
<dbReference type="InterPro" id="IPR036250">
    <property type="entry name" value="AcylCo_DH-like_C"/>
</dbReference>
<evidence type="ECO:0000313" key="6">
    <source>
        <dbReference type="Proteomes" id="UP001214553"/>
    </source>
</evidence>
<evidence type="ECO:0000256" key="2">
    <source>
        <dbReference type="ARBA" id="ARBA00022630"/>
    </source>
</evidence>
<proteinExistence type="inferred from homology"/>
<dbReference type="SUPFAM" id="SSF47203">
    <property type="entry name" value="Acyl-CoA dehydrogenase C-terminal domain-like"/>
    <property type="match status" value="1"/>
</dbReference>
<gene>
    <name evidence="5" type="ORF">PU630_01025</name>
</gene>
<protein>
    <submittedName>
        <fullName evidence="5">Acyl-CoA/acyl-ACP dehydrogenase</fullName>
    </submittedName>
</protein>